<dbReference type="PANTHER" id="PTHR43394:SF17">
    <property type="entry name" value="MITOCHONDRIAL POTASSIUM CHANNEL ATP-BINDING SUBUNIT"/>
    <property type="match status" value="1"/>
</dbReference>
<dbReference type="InterPro" id="IPR003439">
    <property type="entry name" value="ABC_transporter-like_ATP-bd"/>
</dbReference>
<evidence type="ECO:0000256" key="11">
    <source>
        <dbReference type="ARBA" id="ARBA00022989"/>
    </source>
</evidence>
<feature type="domain" description="ABC transmembrane type-1" evidence="20">
    <location>
        <begin position="141"/>
        <end position="317"/>
    </location>
</feature>
<keyword evidence="8" id="KW-0067">ATP-binding</keyword>
<keyword evidence="9" id="KW-0809">Transit peptide</keyword>
<keyword evidence="5 18" id="KW-0812">Transmembrane</keyword>
<dbReference type="Proteomes" id="UP000694865">
    <property type="component" value="Unplaced"/>
</dbReference>
<proteinExistence type="inferred from homology"/>
<evidence type="ECO:0000256" key="6">
    <source>
        <dbReference type="ARBA" id="ARBA00022741"/>
    </source>
</evidence>
<evidence type="ECO:0000256" key="12">
    <source>
        <dbReference type="ARBA" id="ARBA00023065"/>
    </source>
</evidence>
<dbReference type="InterPro" id="IPR011527">
    <property type="entry name" value="ABC1_TM_dom"/>
</dbReference>
<dbReference type="Pfam" id="PF00664">
    <property type="entry name" value="ABC_membrane"/>
    <property type="match status" value="1"/>
</dbReference>
<keyword evidence="12" id="KW-0406">Ion transport</keyword>
<evidence type="ECO:0000256" key="16">
    <source>
        <dbReference type="ARBA" id="ARBA00041416"/>
    </source>
</evidence>
<keyword evidence="7" id="KW-0999">Mitochondrion inner membrane</keyword>
<protein>
    <recommendedName>
        <fullName evidence="15">Mitochondrial potassium channel ATP-binding subunit</fullName>
    </recommendedName>
    <alternativeName>
        <fullName evidence="17">ATP-binding cassette sub-family B member 8, mitochondrial</fullName>
    </alternativeName>
    <alternativeName>
        <fullName evidence="16">Mitochondrial sulfonylurea-receptor</fullName>
    </alternativeName>
</protein>
<dbReference type="PANTHER" id="PTHR43394">
    <property type="entry name" value="ATP-DEPENDENT PERMEASE MDL1, MITOCHONDRIAL"/>
    <property type="match status" value="1"/>
</dbReference>
<dbReference type="InterPro" id="IPR003593">
    <property type="entry name" value="AAA+_ATPase"/>
</dbReference>
<evidence type="ECO:0000256" key="15">
    <source>
        <dbReference type="ARBA" id="ARBA00040439"/>
    </source>
</evidence>
<dbReference type="SUPFAM" id="SSF52540">
    <property type="entry name" value="P-loop containing nucleoside triphosphate hydrolases"/>
    <property type="match status" value="1"/>
</dbReference>
<keyword evidence="10" id="KW-0630">Potassium</keyword>
<dbReference type="Gene3D" id="1.20.1560.10">
    <property type="entry name" value="ABC transporter type 1, transmembrane domain"/>
    <property type="match status" value="1"/>
</dbReference>
<dbReference type="RefSeq" id="XP_006814132.1">
    <property type="nucleotide sequence ID" value="XM_006814069.1"/>
</dbReference>
<comment type="similarity">
    <text evidence="2">Belongs to the ABC transporter superfamily. ABCB family. Multidrug resistance exporter (TC 3.A.1.201) subfamily.</text>
</comment>
<feature type="transmembrane region" description="Helical" evidence="18">
    <location>
        <begin position="288"/>
        <end position="308"/>
    </location>
</feature>
<evidence type="ECO:0000256" key="7">
    <source>
        <dbReference type="ARBA" id="ARBA00022792"/>
    </source>
</evidence>
<dbReference type="GeneID" id="102802612"/>
<keyword evidence="11 18" id="KW-1133">Transmembrane helix</keyword>
<evidence type="ECO:0000256" key="9">
    <source>
        <dbReference type="ARBA" id="ARBA00022946"/>
    </source>
</evidence>
<evidence type="ECO:0000256" key="3">
    <source>
        <dbReference type="ARBA" id="ARBA00022448"/>
    </source>
</evidence>
<keyword evidence="13" id="KW-0496">Mitochondrion</keyword>
<keyword evidence="6" id="KW-0547">Nucleotide-binding</keyword>
<reference evidence="22" key="1">
    <citation type="submission" date="2025-08" db="UniProtKB">
        <authorList>
            <consortium name="RefSeq"/>
        </authorList>
    </citation>
    <scope>IDENTIFICATION</scope>
    <source>
        <tissue evidence="22">Testes</tissue>
    </source>
</reference>
<evidence type="ECO:0000256" key="14">
    <source>
        <dbReference type="ARBA" id="ARBA00023136"/>
    </source>
</evidence>
<dbReference type="PROSITE" id="PS00211">
    <property type="entry name" value="ABC_TRANSPORTER_1"/>
    <property type="match status" value="1"/>
</dbReference>
<sequence length="575" mass="63415">MSISAFGRAISVRKFSGSCLSKYYNVQTENFQLRRRGQSFISNTSRKISSNQLHPERLRDILAPKIKQYLLSNSKNSPWGLKLTFGLSSLGAVCICKQKTAQCKIRTTGRVIQKSNGVEKQPTFRWKDFWEYLSPEMLHLLAAILSAFAVAIVNIKMPLLIGDLVEVVSKFTSENAGNYLQEMKKPALRLIALYGIQGILTFGYISLLSSIGERIANRMRKALFQSLIQQDIAFFDANKTGELVSRLTADVQDFKSSFKLCISQGLRSTTQVLGCMLSIYVLSPKLTALMIVVIPSMVLGGTAIGHVLHRPAKEATKMALVALLIPIVLETNKQTTYDPSNTCVVLQNFNLELKNGQMVALCGLSGGGKSTIASLLERFYEVEGGCVMIDGHDIRSLDPSWLRGRVIGFINQEPVLFATTVKENIRYGRPEATDKEVYEAATQANADSFIKEFPDGYDTVLGERGVTVSGGQKQRIAIARALIKNPSILILDEATSALDAESERVVQEALERVIKGRTVLVIAHRLSTVQNADVIAVIANGKIVEIGTHTELKAKKKGVYRDLIQRQSTIDTGTF</sequence>
<evidence type="ECO:0000256" key="17">
    <source>
        <dbReference type="ARBA" id="ARBA00042968"/>
    </source>
</evidence>
<dbReference type="Pfam" id="PF00005">
    <property type="entry name" value="ABC_tran"/>
    <property type="match status" value="1"/>
</dbReference>
<evidence type="ECO:0000256" key="10">
    <source>
        <dbReference type="ARBA" id="ARBA00022958"/>
    </source>
</evidence>
<dbReference type="PROSITE" id="PS50929">
    <property type="entry name" value="ABC_TM1F"/>
    <property type="match status" value="1"/>
</dbReference>
<accession>A0ABM0M291</accession>
<evidence type="ECO:0000256" key="5">
    <source>
        <dbReference type="ARBA" id="ARBA00022692"/>
    </source>
</evidence>
<dbReference type="PROSITE" id="PS50893">
    <property type="entry name" value="ABC_TRANSPORTER_2"/>
    <property type="match status" value="1"/>
</dbReference>
<evidence type="ECO:0000256" key="18">
    <source>
        <dbReference type="SAM" id="Phobius"/>
    </source>
</evidence>
<dbReference type="Gene3D" id="3.40.50.300">
    <property type="entry name" value="P-loop containing nucleotide triphosphate hydrolases"/>
    <property type="match status" value="1"/>
</dbReference>
<evidence type="ECO:0000256" key="2">
    <source>
        <dbReference type="ARBA" id="ARBA00007577"/>
    </source>
</evidence>
<name>A0ABM0M291_SACKO</name>
<feature type="transmembrane region" description="Helical" evidence="18">
    <location>
        <begin position="137"/>
        <end position="155"/>
    </location>
</feature>
<dbReference type="InterPro" id="IPR036640">
    <property type="entry name" value="ABC1_TM_sf"/>
</dbReference>
<keyword evidence="4" id="KW-0633">Potassium transport</keyword>
<feature type="transmembrane region" description="Helical" evidence="18">
    <location>
        <begin position="191"/>
        <end position="211"/>
    </location>
</feature>
<dbReference type="SMART" id="SM00382">
    <property type="entry name" value="AAA"/>
    <property type="match status" value="1"/>
</dbReference>
<evidence type="ECO:0000256" key="4">
    <source>
        <dbReference type="ARBA" id="ARBA00022538"/>
    </source>
</evidence>
<evidence type="ECO:0000313" key="21">
    <source>
        <dbReference type="Proteomes" id="UP000694865"/>
    </source>
</evidence>
<gene>
    <name evidence="22" type="primary">LOC102802612</name>
</gene>
<keyword evidence="3" id="KW-0813">Transport</keyword>
<dbReference type="CDD" id="cd03249">
    <property type="entry name" value="ABC_MTABC3_MDL1_MDL2"/>
    <property type="match status" value="1"/>
</dbReference>
<dbReference type="InterPro" id="IPR039421">
    <property type="entry name" value="Type_1_exporter"/>
</dbReference>
<organism evidence="21 22">
    <name type="scientific">Saccoglossus kowalevskii</name>
    <name type="common">Acorn worm</name>
    <dbReference type="NCBI Taxonomy" id="10224"/>
    <lineage>
        <taxon>Eukaryota</taxon>
        <taxon>Metazoa</taxon>
        <taxon>Hemichordata</taxon>
        <taxon>Enteropneusta</taxon>
        <taxon>Harrimaniidae</taxon>
        <taxon>Saccoglossus</taxon>
    </lineage>
</organism>
<evidence type="ECO:0000256" key="8">
    <source>
        <dbReference type="ARBA" id="ARBA00022840"/>
    </source>
</evidence>
<dbReference type="SUPFAM" id="SSF90123">
    <property type="entry name" value="ABC transporter transmembrane region"/>
    <property type="match status" value="1"/>
</dbReference>
<evidence type="ECO:0000259" key="19">
    <source>
        <dbReference type="PROSITE" id="PS50893"/>
    </source>
</evidence>
<evidence type="ECO:0000256" key="13">
    <source>
        <dbReference type="ARBA" id="ARBA00023128"/>
    </source>
</evidence>
<dbReference type="InterPro" id="IPR017871">
    <property type="entry name" value="ABC_transporter-like_CS"/>
</dbReference>
<dbReference type="InterPro" id="IPR027417">
    <property type="entry name" value="P-loop_NTPase"/>
</dbReference>
<evidence type="ECO:0000259" key="20">
    <source>
        <dbReference type="PROSITE" id="PS50929"/>
    </source>
</evidence>
<feature type="domain" description="ABC transporter" evidence="19">
    <location>
        <begin position="329"/>
        <end position="565"/>
    </location>
</feature>
<evidence type="ECO:0000256" key="1">
    <source>
        <dbReference type="ARBA" id="ARBA00004448"/>
    </source>
</evidence>
<evidence type="ECO:0000313" key="22">
    <source>
        <dbReference type="RefSeq" id="XP_006814132.1"/>
    </source>
</evidence>
<comment type="subcellular location">
    <subcellularLocation>
        <location evidence="1">Mitochondrion inner membrane</location>
        <topology evidence="1">Multi-pass membrane protein</topology>
    </subcellularLocation>
</comment>
<keyword evidence="14 18" id="KW-0472">Membrane</keyword>
<keyword evidence="21" id="KW-1185">Reference proteome</keyword>